<dbReference type="InterPro" id="IPR010359">
    <property type="entry name" value="IrrE_HExxH"/>
</dbReference>
<proteinExistence type="predicted"/>
<accession>A0A1G6XH54</accession>
<evidence type="ECO:0000313" key="2">
    <source>
        <dbReference type="EMBL" id="SDD77548.1"/>
    </source>
</evidence>
<gene>
    <name evidence="2" type="ORF">SAMN04487894_11376</name>
</gene>
<dbReference type="AlphaFoldDB" id="A0A1G6XH54"/>
<dbReference type="Gene3D" id="1.10.10.2910">
    <property type="match status" value="1"/>
</dbReference>
<dbReference type="RefSeq" id="WP_090391914.1">
    <property type="nucleotide sequence ID" value="NZ_FMZO01000013.1"/>
</dbReference>
<feature type="domain" description="IrrE N-terminal-like" evidence="1">
    <location>
        <begin position="74"/>
        <end position="179"/>
    </location>
</feature>
<dbReference type="Proteomes" id="UP000198757">
    <property type="component" value="Unassembled WGS sequence"/>
</dbReference>
<dbReference type="EMBL" id="FMZO01000013">
    <property type="protein sequence ID" value="SDD77548.1"/>
    <property type="molecule type" value="Genomic_DNA"/>
</dbReference>
<keyword evidence="3" id="KW-1185">Reference proteome</keyword>
<evidence type="ECO:0000259" key="1">
    <source>
        <dbReference type="Pfam" id="PF06114"/>
    </source>
</evidence>
<reference evidence="3" key="1">
    <citation type="submission" date="2016-10" db="EMBL/GenBank/DDBJ databases">
        <authorList>
            <person name="Varghese N."/>
            <person name="Submissions S."/>
        </authorList>
    </citation>
    <scope>NUCLEOTIDE SEQUENCE [LARGE SCALE GENOMIC DNA]</scope>
    <source>
        <strain evidence="3">DSM 25811 / CCM 8410 / LMG 26954 / E90</strain>
    </source>
</reference>
<protein>
    <recommendedName>
        <fullName evidence="1">IrrE N-terminal-like domain-containing protein</fullName>
    </recommendedName>
</protein>
<evidence type="ECO:0000313" key="3">
    <source>
        <dbReference type="Proteomes" id="UP000198757"/>
    </source>
</evidence>
<organism evidence="2 3">
    <name type="scientific">Niabella drilacis (strain DSM 25811 / CCM 8410 / CCUG 62505 / LMG 26954 / E90)</name>
    <dbReference type="NCBI Taxonomy" id="1285928"/>
    <lineage>
        <taxon>Bacteria</taxon>
        <taxon>Pseudomonadati</taxon>
        <taxon>Bacteroidota</taxon>
        <taxon>Chitinophagia</taxon>
        <taxon>Chitinophagales</taxon>
        <taxon>Chitinophagaceae</taxon>
        <taxon>Niabella</taxon>
    </lineage>
</organism>
<name>A0A1G6XH54_NIADE</name>
<sequence length="301" mass="34271">MTELHSSKDIEKISYDILKSCKGLGVFPTPIDTIVDYSELIVNNQVDISRIHDSYLSKATNALFKALSKVRGLLDRRKKTIYLDLSQLPTRRNFVKLHEVGHGILPWQAKVHDVLDDDDDSLSPYVIDEFEAEANYFASVTLFQHDIFIEELKKLNLSMESNMQLAKLFGGSIHATLRRYIQCSPKRCALLVLENKSSLNSNRGCFKKAFFASTKFIETFGDIDWPATFDFKWAFASSYLIGRKGVLSDSIKLQTLNGNTEFNYQFFNNSYNGFVLLYPNGEKQRSRTNIIITESSSVGKV</sequence>
<dbReference type="Pfam" id="PF06114">
    <property type="entry name" value="Peptidase_M78"/>
    <property type="match status" value="1"/>
</dbReference>
<dbReference type="OrthoDB" id="9794834at2"/>